<dbReference type="Gene3D" id="3.30.930.10">
    <property type="entry name" value="Bira Bifunctional Protein, Domain 2"/>
    <property type="match status" value="1"/>
</dbReference>
<dbReference type="HAMAP" id="MF_00125">
    <property type="entry name" value="HisZ"/>
    <property type="match status" value="1"/>
</dbReference>
<evidence type="ECO:0000256" key="6">
    <source>
        <dbReference type="ARBA" id="ARBA00022598"/>
    </source>
</evidence>
<dbReference type="GO" id="GO:0005524">
    <property type="term" value="F:ATP binding"/>
    <property type="evidence" value="ECO:0007669"/>
    <property type="project" value="UniProtKB-UniRule"/>
</dbReference>
<proteinExistence type="inferred from homology"/>
<organism evidence="16 17">
    <name type="scientific">Thermomicrobium roseum (strain ATCC 27502 / DSM 5159 / P-2)</name>
    <dbReference type="NCBI Taxonomy" id="309801"/>
    <lineage>
        <taxon>Bacteria</taxon>
        <taxon>Pseudomonadati</taxon>
        <taxon>Thermomicrobiota</taxon>
        <taxon>Thermomicrobia</taxon>
        <taxon>Thermomicrobiales</taxon>
        <taxon>Thermomicrobiaceae</taxon>
        <taxon>Thermomicrobium</taxon>
    </lineage>
</organism>
<comment type="pathway">
    <text evidence="2">Amino-acid biosynthesis; L-histidine biosynthesis; L-histidine from 5-phospho-alpha-D-ribose 1-diphosphate: step 1/9.</text>
</comment>
<comment type="similarity">
    <text evidence="3">Belongs to the class-II aminoacyl-tRNA synthetase family. HisZ subfamily.</text>
</comment>
<dbReference type="eggNOG" id="COG0124">
    <property type="taxonomic scope" value="Bacteria"/>
</dbReference>
<feature type="binding site" evidence="14">
    <location>
        <begin position="92"/>
        <end position="94"/>
    </location>
    <ligand>
        <name>L-histidine</name>
        <dbReference type="ChEBI" id="CHEBI:57595"/>
    </ligand>
</feature>
<dbReference type="GO" id="GO:0005737">
    <property type="term" value="C:cytoplasm"/>
    <property type="evidence" value="ECO:0007669"/>
    <property type="project" value="UniProtKB-SubCell"/>
</dbReference>
<dbReference type="GO" id="GO:0004821">
    <property type="term" value="F:histidine-tRNA ligase activity"/>
    <property type="evidence" value="ECO:0007669"/>
    <property type="project" value="UniProtKB-UniRule"/>
</dbReference>
<dbReference type="InterPro" id="IPR004516">
    <property type="entry name" value="HisRS/HisZ"/>
</dbReference>
<dbReference type="EMBL" id="CP001275">
    <property type="protein sequence ID" value="ACM04608.1"/>
    <property type="molecule type" value="Genomic_DNA"/>
</dbReference>
<dbReference type="InterPro" id="IPR004517">
    <property type="entry name" value="HisZ"/>
</dbReference>
<dbReference type="InterPro" id="IPR036621">
    <property type="entry name" value="Anticodon-bd_dom_sf"/>
</dbReference>
<name>B9L039_THERP</name>
<evidence type="ECO:0000256" key="2">
    <source>
        <dbReference type="ARBA" id="ARBA00004667"/>
    </source>
</evidence>
<feature type="binding site" evidence="14">
    <location>
        <position position="287"/>
    </location>
    <ligand>
        <name>L-histidine</name>
        <dbReference type="ChEBI" id="CHEBI:57595"/>
    </ligand>
</feature>
<dbReference type="NCBIfam" id="TIGR00442">
    <property type="entry name" value="hisS"/>
    <property type="match status" value="1"/>
</dbReference>
<comment type="subunit">
    <text evidence="4 13">Homodimer.</text>
</comment>
<dbReference type="KEGG" id="tro:trd_1043"/>
<evidence type="ECO:0000256" key="5">
    <source>
        <dbReference type="ARBA" id="ARBA00022490"/>
    </source>
</evidence>
<dbReference type="SUPFAM" id="SSF55681">
    <property type="entry name" value="Class II aaRS and biotin synthetases"/>
    <property type="match status" value="1"/>
</dbReference>
<feature type="binding site" evidence="14">
    <location>
        <position position="140"/>
    </location>
    <ligand>
        <name>L-histidine</name>
        <dbReference type="ChEBI" id="CHEBI:57595"/>
    </ligand>
</feature>
<dbReference type="UniPathway" id="UPA00031">
    <property type="reaction ID" value="UER00006"/>
</dbReference>
<dbReference type="CDD" id="cd00773">
    <property type="entry name" value="HisRS-like_core"/>
    <property type="match status" value="1"/>
</dbReference>
<evidence type="ECO:0000256" key="8">
    <source>
        <dbReference type="ARBA" id="ARBA00022840"/>
    </source>
</evidence>
<feature type="binding site" evidence="14">
    <location>
        <position position="136"/>
    </location>
    <ligand>
        <name>L-histidine</name>
        <dbReference type="ChEBI" id="CHEBI:57595"/>
    </ligand>
</feature>
<evidence type="ECO:0000313" key="17">
    <source>
        <dbReference type="Proteomes" id="UP000000447"/>
    </source>
</evidence>
<keyword evidence="9 13" id="KW-0648">Protein biosynthesis</keyword>
<dbReference type="PANTHER" id="PTHR11476">
    <property type="entry name" value="HISTIDYL-TRNA SYNTHETASE"/>
    <property type="match status" value="1"/>
</dbReference>
<dbReference type="Gene3D" id="3.40.50.800">
    <property type="entry name" value="Anticodon-binding domain"/>
    <property type="match status" value="1"/>
</dbReference>
<keyword evidence="5 13" id="KW-0963">Cytoplasm</keyword>
<reference evidence="16 17" key="1">
    <citation type="journal article" date="2009" name="PLoS ONE">
        <title>Complete genome sequence of the aerobic CO-oxidizing thermophile Thermomicrobium roseum.</title>
        <authorList>
            <person name="Wu D."/>
            <person name="Raymond J."/>
            <person name="Wu M."/>
            <person name="Chatterji S."/>
            <person name="Ren Q."/>
            <person name="Graham J.E."/>
            <person name="Bryant D.A."/>
            <person name="Robb F."/>
            <person name="Colman A."/>
            <person name="Tallon L.J."/>
            <person name="Badger J.H."/>
            <person name="Madupu R."/>
            <person name="Ward N.L."/>
            <person name="Eisen J.A."/>
        </authorList>
    </citation>
    <scope>NUCLEOTIDE SEQUENCE [LARGE SCALE GENOMIC DNA]</scope>
    <source>
        <strain evidence="17">ATCC 27502 / DSM 5159 / P-2</strain>
    </source>
</reference>
<comment type="subcellular location">
    <subcellularLocation>
        <location evidence="1 13">Cytoplasm</location>
    </subcellularLocation>
</comment>
<keyword evidence="7 13" id="KW-0547">Nucleotide-binding</keyword>
<keyword evidence="17" id="KW-1185">Reference proteome</keyword>
<evidence type="ECO:0000256" key="13">
    <source>
        <dbReference type="HAMAP-Rule" id="MF_00127"/>
    </source>
</evidence>
<evidence type="ECO:0000256" key="14">
    <source>
        <dbReference type="PIRSR" id="PIRSR001549-1"/>
    </source>
</evidence>
<evidence type="ECO:0000256" key="9">
    <source>
        <dbReference type="ARBA" id="ARBA00022917"/>
    </source>
</evidence>
<dbReference type="CDD" id="cd00859">
    <property type="entry name" value="HisRS_anticodon"/>
    <property type="match status" value="1"/>
</dbReference>
<dbReference type="Pfam" id="PF13393">
    <property type="entry name" value="tRNA-synt_His"/>
    <property type="match status" value="1"/>
</dbReference>
<evidence type="ECO:0000256" key="10">
    <source>
        <dbReference type="ARBA" id="ARBA00023146"/>
    </source>
</evidence>
<evidence type="ECO:0000259" key="15">
    <source>
        <dbReference type="PROSITE" id="PS50862"/>
    </source>
</evidence>
<comment type="function">
    <text evidence="11">Required for the first step of histidine biosynthesis. May allow the feedback regulation of ATP phosphoribosyltransferase activity by histidine.</text>
</comment>
<evidence type="ECO:0000256" key="12">
    <source>
        <dbReference type="ARBA" id="ARBA00047639"/>
    </source>
</evidence>
<feature type="binding site" evidence="14">
    <location>
        <begin position="291"/>
        <end position="292"/>
    </location>
    <ligand>
        <name>L-histidine</name>
        <dbReference type="ChEBI" id="CHEBI:57595"/>
    </ligand>
</feature>
<dbReference type="HAMAP" id="MF_00127">
    <property type="entry name" value="His_tRNA_synth"/>
    <property type="match status" value="1"/>
</dbReference>
<protein>
    <recommendedName>
        <fullName evidence="13">Histidine--tRNA ligase</fullName>
        <ecNumber evidence="13">6.1.1.21</ecNumber>
    </recommendedName>
    <alternativeName>
        <fullName evidence="13">Histidyl-tRNA synthetase</fullName>
        <shortName evidence="13">HisRS</shortName>
    </alternativeName>
</protein>
<dbReference type="InterPro" id="IPR045864">
    <property type="entry name" value="aa-tRNA-synth_II/BPL/LPL"/>
</dbReference>
<dbReference type="InterPro" id="IPR041715">
    <property type="entry name" value="HisRS-like_core"/>
</dbReference>
<dbReference type="SUPFAM" id="SSF52954">
    <property type="entry name" value="Class II aaRS ABD-related"/>
    <property type="match status" value="1"/>
</dbReference>
<gene>
    <name evidence="13 16" type="primary">hisS</name>
    <name evidence="16" type="ordered locus">trd_1043</name>
</gene>
<dbReference type="EC" id="6.1.1.21" evidence="13"/>
<dbReference type="PIRSF" id="PIRSF001549">
    <property type="entry name" value="His-tRNA_synth"/>
    <property type="match status" value="1"/>
</dbReference>
<evidence type="ECO:0000256" key="1">
    <source>
        <dbReference type="ARBA" id="ARBA00004496"/>
    </source>
</evidence>
<evidence type="ECO:0000256" key="4">
    <source>
        <dbReference type="ARBA" id="ARBA00011738"/>
    </source>
</evidence>
<dbReference type="GO" id="GO:0000105">
    <property type="term" value="P:L-histidine biosynthetic process"/>
    <property type="evidence" value="ECO:0007669"/>
    <property type="project" value="UniProtKB-UniPathway"/>
</dbReference>
<dbReference type="GO" id="GO:0006427">
    <property type="term" value="P:histidyl-tRNA aminoacylation"/>
    <property type="evidence" value="ECO:0007669"/>
    <property type="project" value="UniProtKB-UniRule"/>
</dbReference>
<dbReference type="InterPro" id="IPR004154">
    <property type="entry name" value="Anticodon-bd"/>
</dbReference>
<feature type="domain" description="Aminoacyl-transfer RNA synthetases class-II family profile" evidence="15">
    <location>
        <begin position="1"/>
        <end position="352"/>
    </location>
</feature>
<dbReference type="Proteomes" id="UP000000447">
    <property type="component" value="Chromosome"/>
</dbReference>
<dbReference type="Pfam" id="PF03129">
    <property type="entry name" value="HGTP_anticodon"/>
    <property type="match status" value="1"/>
</dbReference>
<evidence type="ECO:0000313" key="16">
    <source>
        <dbReference type="EMBL" id="ACM04608.1"/>
    </source>
</evidence>
<dbReference type="PROSITE" id="PS50862">
    <property type="entry name" value="AA_TRNA_LIGASE_II"/>
    <property type="match status" value="1"/>
</dbReference>
<keyword evidence="8 13" id="KW-0067">ATP-binding</keyword>
<evidence type="ECO:0000256" key="11">
    <source>
        <dbReference type="ARBA" id="ARBA00025246"/>
    </source>
</evidence>
<keyword evidence="6 13" id="KW-0436">Ligase</keyword>
<sequence length="462" mass="51262">MRKRSVTMGDAAVRRPPQVLRGMRDFTPRQMLLRQRVMEVLRQVFERYGYDPIDTPLLEYYEVLSGKYGEEGEKLLYRFVDQGGREVGLRYDLTVPLARYVAVHRAELTFPFKRYHIGPVFRAERPQRGRFRQFWQCDVDVVGTRSMMADAEVLSVWIDALGALRIPNAVIHVNHRQLLEALVRAAGVAPSLALGVFRAIDKLAKIGLDGVREELLRIGVEAPAAERVLAAIALRGEPESIIPQLRVMFAGDEAAERAVSELAELFRYLEWFGVRPGSAIVDLSLARGLDYYTGPVAEAIVSEPAIGSLGGAGRYDHLIGLFLGEEIPATGASLGLERLVEVVDEYGLLPTPASVTEVLVVSVEADHRAQALRIARELRQAGLDTEVYLGERIDLRRQLQYADRKGVPVAVIIGPDEIANDMVTVRDLRTGEQVRVPRAELVAAVRKPLGAARQGERGSADE</sequence>
<keyword evidence="10 13" id="KW-0030">Aminoacyl-tRNA synthetase</keyword>
<dbReference type="InterPro" id="IPR006195">
    <property type="entry name" value="aa-tRNA-synth_II"/>
</dbReference>
<accession>B9L039</accession>
<dbReference type="InterPro" id="IPR015807">
    <property type="entry name" value="His-tRNA-ligase"/>
</dbReference>
<dbReference type="AlphaFoldDB" id="B9L039"/>
<dbReference type="STRING" id="309801.trd_1043"/>
<dbReference type="PANTHER" id="PTHR11476:SF7">
    <property type="entry name" value="HISTIDINE--TRNA LIGASE"/>
    <property type="match status" value="1"/>
</dbReference>
<dbReference type="HOGENOM" id="CLU_025113_3_0_0"/>
<feature type="binding site" evidence="14">
    <location>
        <position position="122"/>
    </location>
    <ligand>
        <name>L-histidine</name>
        <dbReference type="ChEBI" id="CHEBI:57595"/>
    </ligand>
</feature>
<comment type="catalytic activity">
    <reaction evidence="12 13">
        <text>tRNA(His) + L-histidine + ATP = L-histidyl-tRNA(His) + AMP + diphosphate + H(+)</text>
        <dbReference type="Rhea" id="RHEA:17313"/>
        <dbReference type="Rhea" id="RHEA-COMP:9665"/>
        <dbReference type="Rhea" id="RHEA-COMP:9689"/>
        <dbReference type="ChEBI" id="CHEBI:15378"/>
        <dbReference type="ChEBI" id="CHEBI:30616"/>
        <dbReference type="ChEBI" id="CHEBI:33019"/>
        <dbReference type="ChEBI" id="CHEBI:57595"/>
        <dbReference type="ChEBI" id="CHEBI:78442"/>
        <dbReference type="ChEBI" id="CHEBI:78527"/>
        <dbReference type="ChEBI" id="CHEBI:456215"/>
        <dbReference type="EC" id="6.1.1.21"/>
    </reaction>
</comment>
<dbReference type="FunFam" id="3.40.50.800:FF:000012">
    <property type="entry name" value="Histidine--tRNA ligase, cytoplasmic"/>
    <property type="match status" value="1"/>
</dbReference>
<evidence type="ECO:0000256" key="7">
    <source>
        <dbReference type="ARBA" id="ARBA00022741"/>
    </source>
</evidence>
<dbReference type="InterPro" id="IPR033656">
    <property type="entry name" value="HisRS_anticodon"/>
</dbReference>
<evidence type="ECO:0000256" key="3">
    <source>
        <dbReference type="ARBA" id="ARBA00005539"/>
    </source>
</evidence>